<reference evidence="2 3" key="1">
    <citation type="submission" date="2023-07" db="EMBL/GenBank/DDBJ databases">
        <title>Sorghum-associated microbial communities from plants grown in Nebraska, USA.</title>
        <authorList>
            <person name="Schachtman D."/>
        </authorList>
    </citation>
    <scope>NUCLEOTIDE SEQUENCE [LARGE SCALE GENOMIC DNA]</scope>
    <source>
        <strain evidence="2 3">DS1027</strain>
    </source>
</reference>
<dbReference type="EMBL" id="JAVDRD010000011">
    <property type="protein sequence ID" value="MDR6512626.1"/>
    <property type="molecule type" value="Genomic_DNA"/>
</dbReference>
<keyword evidence="3" id="KW-1185">Reference proteome</keyword>
<sequence>MPVNAAALTLAPLLLAAAPALAPAQDGPIAPATSHHALATPAGRLDYDAVFEQQVLRGPDGQPAATMSTIAYLRSGTADAMRPVIFAFNGGPGASSSPLHIDAMGPRRRDGAGLVDNAETPLDRADLVFVDPVGTGFSRPLTPGGGAPFWSVAGDARAMAQAITGWLAAHGRAGAPVIVVGESYGGTRAAAMLPLLKGVNLAGLVLLSPALAIGPQGDSELVEALPAMAVAAAAHGKGALAGLPAARVEARAAAFAAGPYARALLAGSALAPAEEARVAMQMARLIGLPPAAIRAARLRVDVEMFRAALLAGKGQVVGRLDSRIAAPRPAQVAGRPSAASDPALGLGASNVIVSAALGDYLRRELGVHTTRDYVSLTLDVNFQWRWPRMEGADGDEADRRPDLLGNLAQAMTDHPALEVTLVGGYYDMAVPLMATRDALRHAWLPRSRARLVALPAGHSVFADAPGRRAMRAVIDQLLRANANHQASPRTSQPPTSR</sequence>
<dbReference type="SUPFAM" id="SSF53474">
    <property type="entry name" value="alpha/beta-Hydrolases"/>
    <property type="match status" value="1"/>
</dbReference>
<dbReference type="InterPro" id="IPR029058">
    <property type="entry name" value="AB_hydrolase_fold"/>
</dbReference>
<dbReference type="GO" id="GO:0004180">
    <property type="term" value="F:carboxypeptidase activity"/>
    <property type="evidence" value="ECO:0007669"/>
    <property type="project" value="UniProtKB-KW"/>
</dbReference>
<feature type="signal peptide" evidence="1">
    <location>
        <begin position="1"/>
        <end position="22"/>
    </location>
</feature>
<proteinExistence type="predicted"/>
<organism evidence="2 3">
    <name type="scientific">Novosphingobium capsulatum</name>
    <dbReference type="NCBI Taxonomy" id="13688"/>
    <lineage>
        <taxon>Bacteria</taxon>
        <taxon>Pseudomonadati</taxon>
        <taxon>Pseudomonadota</taxon>
        <taxon>Alphaproteobacteria</taxon>
        <taxon>Sphingomonadales</taxon>
        <taxon>Sphingomonadaceae</taxon>
        <taxon>Novosphingobium</taxon>
    </lineage>
</organism>
<evidence type="ECO:0000313" key="2">
    <source>
        <dbReference type="EMBL" id="MDR6512626.1"/>
    </source>
</evidence>
<keyword evidence="2" id="KW-0378">Hydrolase</keyword>
<dbReference type="Gene3D" id="3.40.50.1820">
    <property type="entry name" value="alpha/beta hydrolase"/>
    <property type="match status" value="1"/>
</dbReference>
<accession>A0ABU1MQJ9</accession>
<keyword evidence="2" id="KW-0121">Carboxypeptidase</keyword>
<keyword evidence="2" id="KW-0645">Protease</keyword>
<dbReference type="InterPro" id="IPR001563">
    <property type="entry name" value="Peptidase_S10"/>
</dbReference>
<dbReference type="Proteomes" id="UP001184150">
    <property type="component" value="Unassembled WGS sequence"/>
</dbReference>
<evidence type="ECO:0000313" key="3">
    <source>
        <dbReference type="Proteomes" id="UP001184150"/>
    </source>
</evidence>
<keyword evidence="1" id="KW-0732">Signal</keyword>
<comment type="caution">
    <text evidence="2">The sequence shown here is derived from an EMBL/GenBank/DDBJ whole genome shotgun (WGS) entry which is preliminary data.</text>
</comment>
<name>A0ABU1MQJ9_9SPHN</name>
<evidence type="ECO:0000256" key="1">
    <source>
        <dbReference type="SAM" id="SignalP"/>
    </source>
</evidence>
<feature type="chain" id="PRO_5045488663" evidence="1">
    <location>
        <begin position="23"/>
        <end position="497"/>
    </location>
</feature>
<dbReference type="Pfam" id="PF00450">
    <property type="entry name" value="Peptidase_S10"/>
    <property type="match status" value="1"/>
</dbReference>
<gene>
    <name evidence="2" type="ORF">J2792_003511</name>
</gene>
<protein>
    <submittedName>
        <fullName evidence="2">Carboxypeptidase C (Cathepsin A)</fullName>
    </submittedName>
</protein>